<dbReference type="RefSeq" id="WP_106596627.1">
    <property type="nucleotide sequence ID" value="NZ_PYAS01000008.1"/>
</dbReference>
<proteinExistence type="inferred from homology"/>
<evidence type="ECO:0000313" key="3">
    <source>
        <dbReference type="EMBL" id="PSL27213.1"/>
    </source>
</evidence>
<sequence length="156" mass="18064">MENEKSSTHDRELIITRKLNAPVELVWEVWTQPEHIAKWWGPNGFTNTITTMDLVPGGVWELVMHGPDGKDYQNRSIFKEVIPLKKIVYQHFAPNFLTTVAFEAQGEETFLRWHMLFESAEQMIRIVKSANAAEGLKQNVDKLSVYLERRKATPQP</sequence>
<dbReference type="OrthoDB" id="384974at2"/>
<dbReference type="Gene3D" id="3.30.530.20">
    <property type="match status" value="1"/>
</dbReference>
<accession>A0A2P8FZR9</accession>
<name>A0A2P8FZR9_9BACT</name>
<comment type="similarity">
    <text evidence="1">Belongs to the AHA1 family.</text>
</comment>
<feature type="domain" description="Activator of Hsp90 ATPase homologue 1/2-like C-terminal" evidence="2">
    <location>
        <begin position="20"/>
        <end position="148"/>
    </location>
</feature>
<dbReference type="AlphaFoldDB" id="A0A2P8FZR9"/>
<evidence type="ECO:0000313" key="4">
    <source>
        <dbReference type="Proteomes" id="UP000241964"/>
    </source>
</evidence>
<reference evidence="3 4" key="1">
    <citation type="submission" date="2018-03" db="EMBL/GenBank/DDBJ databases">
        <title>Genomic Encyclopedia of Archaeal and Bacterial Type Strains, Phase II (KMG-II): from individual species to whole genera.</title>
        <authorList>
            <person name="Goeker M."/>
        </authorList>
    </citation>
    <scope>NUCLEOTIDE SEQUENCE [LARGE SCALE GENOMIC DNA]</scope>
    <source>
        <strain evidence="3 4">DSM 29057</strain>
    </source>
</reference>
<dbReference type="SUPFAM" id="SSF55961">
    <property type="entry name" value="Bet v1-like"/>
    <property type="match status" value="1"/>
</dbReference>
<dbReference type="CDD" id="cd08894">
    <property type="entry name" value="SRPBCC_CalC_Aha1-like_1"/>
    <property type="match status" value="1"/>
</dbReference>
<evidence type="ECO:0000259" key="2">
    <source>
        <dbReference type="Pfam" id="PF08327"/>
    </source>
</evidence>
<dbReference type="EMBL" id="PYAS01000008">
    <property type="protein sequence ID" value="PSL27213.1"/>
    <property type="molecule type" value="Genomic_DNA"/>
</dbReference>
<organism evidence="3 4">
    <name type="scientific">Dyadobacter jiangsuensis</name>
    <dbReference type="NCBI Taxonomy" id="1591085"/>
    <lineage>
        <taxon>Bacteria</taxon>
        <taxon>Pseudomonadati</taxon>
        <taxon>Bacteroidota</taxon>
        <taxon>Cytophagia</taxon>
        <taxon>Cytophagales</taxon>
        <taxon>Spirosomataceae</taxon>
        <taxon>Dyadobacter</taxon>
    </lineage>
</organism>
<keyword evidence="4" id="KW-1185">Reference proteome</keyword>
<evidence type="ECO:0000256" key="1">
    <source>
        <dbReference type="ARBA" id="ARBA00006817"/>
    </source>
</evidence>
<gene>
    <name evidence="3" type="ORF">CLV60_10867</name>
</gene>
<dbReference type="InterPro" id="IPR023393">
    <property type="entry name" value="START-like_dom_sf"/>
</dbReference>
<protein>
    <submittedName>
        <fullName evidence="3">Uncharacterized protein YndB with AHSA1/START domain</fullName>
    </submittedName>
</protein>
<dbReference type="Pfam" id="PF08327">
    <property type="entry name" value="AHSA1"/>
    <property type="match status" value="1"/>
</dbReference>
<comment type="caution">
    <text evidence="3">The sequence shown here is derived from an EMBL/GenBank/DDBJ whole genome shotgun (WGS) entry which is preliminary data.</text>
</comment>
<dbReference type="Proteomes" id="UP000241964">
    <property type="component" value="Unassembled WGS sequence"/>
</dbReference>
<dbReference type="InterPro" id="IPR013538">
    <property type="entry name" value="ASHA1/2-like_C"/>
</dbReference>